<dbReference type="Proteomes" id="UP000185003">
    <property type="component" value="Unassembled WGS sequence"/>
</dbReference>
<name>A0A1N6FB17_9BACT</name>
<evidence type="ECO:0000313" key="2">
    <source>
        <dbReference type="Proteomes" id="UP000185003"/>
    </source>
</evidence>
<dbReference type="STRING" id="536979.SAMN04488055_2121"/>
<dbReference type="EMBL" id="FSRA01000001">
    <property type="protein sequence ID" value="SIN92481.1"/>
    <property type="molecule type" value="Genomic_DNA"/>
</dbReference>
<keyword evidence="2" id="KW-1185">Reference proteome</keyword>
<organism evidence="1 2">
    <name type="scientific">Chitinophaga niabensis</name>
    <dbReference type="NCBI Taxonomy" id="536979"/>
    <lineage>
        <taxon>Bacteria</taxon>
        <taxon>Pseudomonadati</taxon>
        <taxon>Bacteroidota</taxon>
        <taxon>Chitinophagia</taxon>
        <taxon>Chitinophagales</taxon>
        <taxon>Chitinophagaceae</taxon>
        <taxon>Chitinophaga</taxon>
    </lineage>
</organism>
<protein>
    <submittedName>
        <fullName evidence="1">Uncharacterized protein</fullName>
    </submittedName>
</protein>
<gene>
    <name evidence="1" type="ORF">SAMN04488055_2121</name>
</gene>
<proteinExistence type="predicted"/>
<accession>A0A1N6FB17</accession>
<dbReference type="AlphaFoldDB" id="A0A1N6FB17"/>
<sequence>MIPNRIVIYIRDIQNITGRSENGARSLMDKIKKAYGKKQRQFVTLTEFCEYSGMDEEEVKLFLKR</sequence>
<reference evidence="1 2" key="1">
    <citation type="submission" date="2016-11" db="EMBL/GenBank/DDBJ databases">
        <authorList>
            <person name="Jaros S."/>
            <person name="Januszkiewicz K."/>
            <person name="Wedrychowicz H."/>
        </authorList>
    </citation>
    <scope>NUCLEOTIDE SEQUENCE [LARGE SCALE GENOMIC DNA]</scope>
    <source>
        <strain evidence="1 2">DSM 24787</strain>
    </source>
</reference>
<evidence type="ECO:0000313" key="1">
    <source>
        <dbReference type="EMBL" id="SIN92481.1"/>
    </source>
</evidence>